<dbReference type="CDD" id="cd22584">
    <property type="entry name" value="Rcat_RBR_unk"/>
    <property type="match status" value="1"/>
</dbReference>
<keyword evidence="11" id="KW-1185">Reference proteome</keyword>
<accession>A0A9P4Q0T5</accession>
<dbReference type="Gene3D" id="3.30.40.10">
    <property type="entry name" value="Zinc/RING finger domain, C3HC4 (zinc finger)"/>
    <property type="match status" value="1"/>
</dbReference>
<comment type="catalytic activity">
    <reaction evidence="1">
        <text>[E2 ubiquitin-conjugating enzyme]-S-ubiquitinyl-L-cysteine + [acceptor protein]-L-lysine = [E2 ubiquitin-conjugating enzyme]-L-cysteine + [acceptor protein]-N(6)-ubiquitinyl-L-lysine.</text>
        <dbReference type="EC" id="2.3.2.31"/>
    </reaction>
</comment>
<dbReference type="OrthoDB" id="9977870at2759"/>
<dbReference type="InterPro" id="IPR002867">
    <property type="entry name" value="IBR_dom"/>
</dbReference>
<proteinExistence type="predicted"/>
<dbReference type="Gene3D" id="1.20.120.1750">
    <property type="match status" value="1"/>
</dbReference>
<evidence type="ECO:0000313" key="10">
    <source>
        <dbReference type="EMBL" id="KAF2717308.1"/>
    </source>
</evidence>
<evidence type="ECO:0000256" key="7">
    <source>
        <dbReference type="ARBA" id="ARBA00022786"/>
    </source>
</evidence>
<evidence type="ECO:0000256" key="3">
    <source>
        <dbReference type="ARBA" id="ARBA00022679"/>
    </source>
</evidence>
<keyword evidence="7" id="KW-0833">Ubl conjugation pathway</keyword>
<feature type="domain" description="RING-type" evidence="9">
    <location>
        <begin position="4"/>
        <end position="192"/>
    </location>
</feature>
<dbReference type="GO" id="GO:0016567">
    <property type="term" value="P:protein ubiquitination"/>
    <property type="evidence" value="ECO:0007669"/>
    <property type="project" value="InterPro"/>
</dbReference>
<dbReference type="SUPFAM" id="SSF57850">
    <property type="entry name" value="RING/U-box"/>
    <property type="match status" value="3"/>
</dbReference>
<keyword evidence="3" id="KW-0808">Transferase</keyword>
<keyword evidence="6" id="KW-0863">Zinc-finger</keyword>
<dbReference type="GO" id="GO:0061630">
    <property type="term" value="F:ubiquitin protein ligase activity"/>
    <property type="evidence" value="ECO:0007669"/>
    <property type="project" value="UniProtKB-EC"/>
</dbReference>
<evidence type="ECO:0000256" key="5">
    <source>
        <dbReference type="ARBA" id="ARBA00022737"/>
    </source>
</evidence>
<evidence type="ECO:0000256" key="6">
    <source>
        <dbReference type="ARBA" id="ARBA00022771"/>
    </source>
</evidence>
<dbReference type="AlphaFoldDB" id="A0A9P4Q0T5"/>
<dbReference type="InterPro" id="IPR017907">
    <property type="entry name" value="Znf_RING_CS"/>
</dbReference>
<dbReference type="Proteomes" id="UP000799441">
    <property type="component" value="Unassembled WGS sequence"/>
</dbReference>
<evidence type="ECO:0000256" key="4">
    <source>
        <dbReference type="ARBA" id="ARBA00022723"/>
    </source>
</evidence>
<reference evidence="10" key="1">
    <citation type="journal article" date="2020" name="Stud. Mycol.">
        <title>101 Dothideomycetes genomes: a test case for predicting lifestyles and emergence of pathogens.</title>
        <authorList>
            <person name="Haridas S."/>
            <person name="Albert R."/>
            <person name="Binder M."/>
            <person name="Bloem J."/>
            <person name="Labutti K."/>
            <person name="Salamov A."/>
            <person name="Andreopoulos B."/>
            <person name="Baker S."/>
            <person name="Barry K."/>
            <person name="Bills G."/>
            <person name="Bluhm B."/>
            <person name="Cannon C."/>
            <person name="Castanera R."/>
            <person name="Culley D."/>
            <person name="Daum C."/>
            <person name="Ezra D."/>
            <person name="Gonzalez J."/>
            <person name="Henrissat B."/>
            <person name="Kuo A."/>
            <person name="Liang C."/>
            <person name="Lipzen A."/>
            <person name="Lutzoni F."/>
            <person name="Magnuson J."/>
            <person name="Mondo S."/>
            <person name="Nolan M."/>
            <person name="Ohm R."/>
            <person name="Pangilinan J."/>
            <person name="Park H.-J."/>
            <person name="Ramirez L."/>
            <person name="Alfaro M."/>
            <person name="Sun H."/>
            <person name="Tritt A."/>
            <person name="Yoshinaga Y."/>
            <person name="Zwiers L.-H."/>
            <person name="Turgeon B."/>
            <person name="Goodwin S."/>
            <person name="Spatafora J."/>
            <person name="Crous P."/>
            <person name="Grigoriev I."/>
        </authorList>
    </citation>
    <scope>NUCLEOTIDE SEQUENCE</scope>
    <source>
        <strain evidence="10">CBS 116435</strain>
    </source>
</reference>
<name>A0A9P4Q0T5_9PEZI</name>
<gene>
    <name evidence="10" type="ORF">K431DRAFT_233493</name>
</gene>
<evidence type="ECO:0000256" key="1">
    <source>
        <dbReference type="ARBA" id="ARBA00001798"/>
    </source>
</evidence>
<sequence length="274" mass="31069">MRIPLYQCHTCFGQFPPDEISTLPCNHLYCDGCLNSLFAATLKDETLYPPRCCRQPIPFDSVRLFLNGQLAAQFANKKEELDDKDKIYCHVPTCSTYINASHRVCDRATCQACGERTCLVCKGSVHLGDCPKDEEVQSVLTLAREQGWQRCNACGRVVDLRIGCNHITCHCKAEFCYRCGATWRTCTCLLFDEQRLLERAQNVVNRGGRPGGAVAVATMVNHLRDNHECAHDRWERVDEPDCECEECGDVLRDFILQCSQCQVEMCARCVNNRQ</sequence>
<dbReference type="PROSITE" id="PS51873">
    <property type="entry name" value="TRIAD"/>
    <property type="match status" value="1"/>
</dbReference>
<dbReference type="InterPro" id="IPR044066">
    <property type="entry name" value="TRIAD_supradom"/>
</dbReference>
<dbReference type="PANTHER" id="PTHR11685">
    <property type="entry name" value="RBR FAMILY RING FINGER AND IBR DOMAIN-CONTAINING"/>
    <property type="match status" value="1"/>
</dbReference>
<dbReference type="EMBL" id="MU003847">
    <property type="protein sequence ID" value="KAF2717308.1"/>
    <property type="molecule type" value="Genomic_DNA"/>
</dbReference>
<evidence type="ECO:0000313" key="11">
    <source>
        <dbReference type="Proteomes" id="UP000799441"/>
    </source>
</evidence>
<keyword evidence="8" id="KW-0862">Zinc</keyword>
<keyword evidence="5" id="KW-0677">Repeat</keyword>
<evidence type="ECO:0000259" key="9">
    <source>
        <dbReference type="PROSITE" id="PS51873"/>
    </source>
</evidence>
<keyword evidence="4" id="KW-0479">Metal-binding</keyword>
<dbReference type="GO" id="GO:0008270">
    <property type="term" value="F:zinc ion binding"/>
    <property type="evidence" value="ECO:0007669"/>
    <property type="project" value="UniProtKB-KW"/>
</dbReference>
<organism evidence="10 11">
    <name type="scientific">Polychaeton citri CBS 116435</name>
    <dbReference type="NCBI Taxonomy" id="1314669"/>
    <lineage>
        <taxon>Eukaryota</taxon>
        <taxon>Fungi</taxon>
        <taxon>Dikarya</taxon>
        <taxon>Ascomycota</taxon>
        <taxon>Pezizomycotina</taxon>
        <taxon>Dothideomycetes</taxon>
        <taxon>Dothideomycetidae</taxon>
        <taxon>Capnodiales</taxon>
        <taxon>Capnodiaceae</taxon>
        <taxon>Polychaeton</taxon>
    </lineage>
</organism>
<evidence type="ECO:0000256" key="8">
    <source>
        <dbReference type="ARBA" id="ARBA00022833"/>
    </source>
</evidence>
<dbReference type="PROSITE" id="PS00518">
    <property type="entry name" value="ZF_RING_1"/>
    <property type="match status" value="1"/>
</dbReference>
<dbReference type="Pfam" id="PF01485">
    <property type="entry name" value="IBR"/>
    <property type="match status" value="1"/>
</dbReference>
<evidence type="ECO:0000256" key="2">
    <source>
        <dbReference type="ARBA" id="ARBA00012251"/>
    </source>
</evidence>
<dbReference type="InterPro" id="IPR031127">
    <property type="entry name" value="E3_UB_ligase_RBR"/>
</dbReference>
<dbReference type="EC" id="2.3.2.31" evidence="2"/>
<comment type="caution">
    <text evidence="10">The sequence shown here is derived from an EMBL/GenBank/DDBJ whole genome shotgun (WGS) entry which is preliminary data.</text>
</comment>
<dbReference type="InterPro" id="IPR013083">
    <property type="entry name" value="Znf_RING/FYVE/PHD"/>
</dbReference>
<protein>
    <recommendedName>
        <fullName evidence="2">RBR-type E3 ubiquitin transferase</fullName>
        <ecNumber evidence="2">2.3.2.31</ecNumber>
    </recommendedName>
</protein>